<keyword evidence="2" id="KW-1185">Reference proteome</keyword>
<organism evidence="1 2">
    <name type="scientific">Nephila pilipes</name>
    <name type="common">Giant wood spider</name>
    <name type="synonym">Nephila maculata</name>
    <dbReference type="NCBI Taxonomy" id="299642"/>
    <lineage>
        <taxon>Eukaryota</taxon>
        <taxon>Metazoa</taxon>
        <taxon>Ecdysozoa</taxon>
        <taxon>Arthropoda</taxon>
        <taxon>Chelicerata</taxon>
        <taxon>Arachnida</taxon>
        <taxon>Araneae</taxon>
        <taxon>Araneomorphae</taxon>
        <taxon>Entelegynae</taxon>
        <taxon>Araneoidea</taxon>
        <taxon>Nephilidae</taxon>
        <taxon>Nephila</taxon>
    </lineage>
</organism>
<dbReference type="EMBL" id="BMAW01052957">
    <property type="protein sequence ID" value="GFS88368.1"/>
    <property type="molecule type" value="Genomic_DNA"/>
</dbReference>
<evidence type="ECO:0000313" key="2">
    <source>
        <dbReference type="Proteomes" id="UP000887013"/>
    </source>
</evidence>
<gene>
    <name evidence="1" type="ORF">NPIL_89621</name>
</gene>
<sequence length="120" mass="14009">MDRENSRFMPRLYGIYLVLTQKFPSSHTIARLGKPSESIANFYTEIQILLYLSCSEKEIDHQRSQWLSVQIESVCVLHILLQRHIHLPRELNSLLLEPILQQLFGSFVLALCQTSVELKR</sequence>
<comment type="caution">
    <text evidence="1">The sequence shown here is derived from an EMBL/GenBank/DDBJ whole genome shotgun (WGS) entry which is preliminary data.</text>
</comment>
<dbReference type="Proteomes" id="UP000887013">
    <property type="component" value="Unassembled WGS sequence"/>
</dbReference>
<reference evidence="1" key="1">
    <citation type="submission" date="2020-08" db="EMBL/GenBank/DDBJ databases">
        <title>Multicomponent nature underlies the extraordinary mechanical properties of spider dragline silk.</title>
        <authorList>
            <person name="Kono N."/>
            <person name="Nakamura H."/>
            <person name="Mori M."/>
            <person name="Yoshida Y."/>
            <person name="Ohtoshi R."/>
            <person name="Malay A.D."/>
            <person name="Moran D.A.P."/>
            <person name="Tomita M."/>
            <person name="Numata K."/>
            <person name="Arakawa K."/>
        </authorList>
    </citation>
    <scope>NUCLEOTIDE SEQUENCE</scope>
</reference>
<protein>
    <submittedName>
        <fullName evidence="1">Uncharacterized protein</fullName>
    </submittedName>
</protein>
<proteinExistence type="predicted"/>
<accession>A0A8X6N169</accession>
<evidence type="ECO:0000313" key="1">
    <source>
        <dbReference type="EMBL" id="GFS88368.1"/>
    </source>
</evidence>
<dbReference type="AlphaFoldDB" id="A0A8X6N169"/>
<name>A0A8X6N169_NEPPI</name>